<reference evidence="3" key="1">
    <citation type="submission" date="2016-10" db="EMBL/GenBank/DDBJ databases">
        <authorList>
            <person name="Varghese N."/>
            <person name="Submissions S."/>
        </authorList>
    </citation>
    <scope>NUCLEOTIDE SEQUENCE [LARGE SCALE GENOMIC DNA]</scope>
    <source>
        <strain evidence="3">CGMCC 4.3525</strain>
    </source>
</reference>
<evidence type="ECO:0000313" key="3">
    <source>
        <dbReference type="Proteomes" id="UP000199352"/>
    </source>
</evidence>
<sequence length="53" mass="6292">MTQRGSDQHGFMMDDHLKKEVENELRANGPTRAEEWREPEMPEPGEMEEDYRA</sequence>
<accession>A0A1H9S1Z7</accession>
<name>A0A1H9S1Z7_9PSEU</name>
<protein>
    <submittedName>
        <fullName evidence="2">Uncharacterized protein</fullName>
    </submittedName>
</protein>
<organism evidence="2 3">
    <name type="scientific">Lentzea xinjiangensis</name>
    <dbReference type="NCBI Taxonomy" id="402600"/>
    <lineage>
        <taxon>Bacteria</taxon>
        <taxon>Bacillati</taxon>
        <taxon>Actinomycetota</taxon>
        <taxon>Actinomycetes</taxon>
        <taxon>Pseudonocardiales</taxon>
        <taxon>Pseudonocardiaceae</taxon>
        <taxon>Lentzea</taxon>
    </lineage>
</organism>
<dbReference type="AlphaFoldDB" id="A0A1H9S1Z7"/>
<feature type="region of interest" description="Disordered" evidence="1">
    <location>
        <begin position="1"/>
        <end position="53"/>
    </location>
</feature>
<dbReference type="EMBL" id="FOFR01000015">
    <property type="protein sequence ID" value="SER78964.1"/>
    <property type="molecule type" value="Genomic_DNA"/>
</dbReference>
<dbReference type="STRING" id="402600.SAMN05216188_115199"/>
<evidence type="ECO:0000313" key="2">
    <source>
        <dbReference type="EMBL" id="SER78964.1"/>
    </source>
</evidence>
<gene>
    <name evidence="2" type="ORF">SAMN05216188_115199</name>
</gene>
<evidence type="ECO:0000256" key="1">
    <source>
        <dbReference type="SAM" id="MobiDB-lite"/>
    </source>
</evidence>
<dbReference type="Proteomes" id="UP000199352">
    <property type="component" value="Unassembled WGS sequence"/>
</dbReference>
<keyword evidence="3" id="KW-1185">Reference proteome</keyword>
<feature type="compositionally biased region" description="Acidic residues" evidence="1">
    <location>
        <begin position="41"/>
        <end position="53"/>
    </location>
</feature>
<feature type="compositionally biased region" description="Basic and acidic residues" evidence="1">
    <location>
        <begin position="12"/>
        <end position="25"/>
    </location>
</feature>
<proteinExistence type="predicted"/>